<organism evidence="2 3">
    <name type="scientific">Hermetia illucens</name>
    <name type="common">Black soldier fly</name>
    <dbReference type="NCBI Taxonomy" id="343691"/>
    <lineage>
        <taxon>Eukaryota</taxon>
        <taxon>Metazoa</taxon>
        <taxon>Ecdysozoa</taxon>
        <taxon>Arthropoda</taxon>
        <taxon>Hexapoda</taxon>
        <taxon>Insecta</taxon>
        <taxon>Pterygota</taxon>
        <taxon>Neoptera</taxon>
        <taxon>Endopterygota</taxon>
        <taxon>Diptera</taxon>
        <taxon>Brachycera</taxon>
        <taxon>Stratiomyomorpha</taxon>
        <taxon>Stratiomyidae</taxon>
        <taxon>Hermetiinae</taxon>
        <taxon>Hermetia</taxon>
    </lineage>
</organism>
<evidence type="ECO:0000256" key="1">
    <source>
        <dbReference type="SAM" id="SignalP"/>
    </source>
</evidence>
<dbReference type="OrthoDB" id="6340809at2759"/>
<feature type="signal peptide" evidence="1">
    <location>
        <begin position="1"/>
        <end position="28"/>
    </location>
</feature>
<reference evidence="2 3" key="1">
    <citation type="submission" date="2020-11" db="EMBL/GenBank/DDBJ databases">
        <authorList>
            <person name="Wallbank WR R."/>
            <person name="Pardo Diaz C."/>
            <person name="Kozak K."/>
            <person name="Martin S."/>
            <person name="Jiggins C."/>
            <person name="Moest M."/>
            <person name="Warren A I."/>
            <person name="Generalovic N T."/>
            <person name="Byers J.R.P. K."/>
            <person name="Montejo-Kovacevich G."/>
            <person name="Yen C E."/>
        </authorList>
    </citation>
    <scope>NUCLEOTIDE SEQUENCE [LARGE SCALE GENOMIC DNA]</scope>
</reference>
<proteinExistence type="predicted"/>
<gene>
    <name evidence="2" type="ORF">HERILL_LOCUS11549</name>
</gene>
<dbReference type="AlphaFoldDB" id="A0A7R8UXJ1"/>
<accession>A0A7R8UXJ1</accession>
<keyword evidence="3" id="KW-1185">Reference proteome</keyword>
<dbReference type="InParanoid" id="A0A7R8UXJ1"/>
<dbReference type="EMBL" id="LR899012">
    <property type="protein sequence ID" value="CAD7088965.1"/>
    <property type="molecule type" value="Genomic_DNA"/>
</dbReference>
<name>A0A7R8UXJ1_HERIL</name>
<keyword evidence="1" id="KW-0732">Signal</keyword>
<feature type="chain" id="PRO_5030901226" evidence="1">
    <location>
        <begin position="29"/>
        <end position="108"/>
    </location>
</feature>
<protein>
    <submittedName>
        <fullName evidence="2">Uncharacterized protein</fullName>
    </submittedName>
</protein>
<sequence>MVNVKVFLLGLLSVLLIVPAFFATSTQAASVYRKRSTSNICHPGARCGWYVYNKTTRHLEDPHKACNCPDNYKCYYVRDDISIAAYEYRCREKSDNSVQWPQFRRGNK</sequence>
<evidence type="ECO:0000313" key="3">
    <source>
        <dbReference type="Proteomes" id="UP000594454"/>
    </source>
</evidence>
<evidence type="ECO:0000313" key="2">
    <source>
        <dbReference type="EMBL" id="CAD7088965.1"/>
    </source>
</evidence>
<dbReference type="Proteomes" id="UP000594454">
    <property type="component" value="Chromosome 4"/>
</dbReference>